<dbReference type="GO" id="GO:0050661">
    <property type="term" value="F:NADP binding"/>
    <property type="evidence" value="ECO:0007669"/>
    <property type="project" value="InterPro"/>
</dbReference>
<dbReference type="GO" id="GO:0004499">
    <property type="term" value="F:N,N-dimethylaniline monooxygenase activity"/>
    <property type="evidence" value="ECO:0007669"/>
    <property type="project" value="InterPro"/>
</dbReference>
<dbReference type="RefSeq" id="WP_123631692.1">
    <property type="nucleotide sequence ID" value="NZ_AYKH01000034.1"/>
</dbReference>
<dbReference type="PANTHER" id="PTHR42877">
    <property type="entry name" value="L-ORNITHINE N(5)-MONOOXYGENASE-RELATED"/>
    <property type="match status" value="1"/>
</dbReference>
<dbReference type="Pfam" id="PF00743">
    <property type="entry name" value="FMO-like"/>
    <property type="match status" value="1"/>
</dbReference>
<evidence type="ECO:0000313" key="4">
    <source>
        <dbReference type="EMBL" id="ROO25325.1"/>
    </source>
</evidence>
<reference evidence="4 5" key="1">
    <citation type="submission" date="2013-10" db="EMBL/GenBank/DDBJ databases">
        <title>Salinisphaera orenii MK-B5 Genome Sequencing.</title>
        <authorList>
            <person name="Lai Q."/>
            <person name="Li C."/>
            <person name="Shao Z."/>
        </authorList>
    </citation>
    <scope>NUCLEOTIDE SEQUENCE [LARGE SCALE GENOMIC DNA]</scope>
    <source>
        <strain evidence="4 5">MK-B5</strain>
    </source>
</reference>
<name>A0A423PIE1_9GAMM</name>
<dbReference type="GO" id="GO:0050660">
    <property type="term" value="F:flavin adenine dinucleotide binding"/>
    <property type="evidence" value="ECO:0007669"/>
    <property type="project" value="InterPro"/>
</dbReference>
<keyword evidence="3" id="KW-0560">Oxidoreductase</keyword>
<dbReference type="Gene3D" id="3.50.50.60">
    <property type="entry name" value="FAD/NAD(P)-binding domain"/>
    <property type="match status" value="2"/>
</dbReference>
<accession>A0A423PIE1</accession>
<dbReference type="SUPFAM" id="SSF51905">
    <property type="entry name" value="FAD/NAD(P)-binding domain"/>
    <property type="match status" value="2"/>
</dbReference>
<dbReference type="InterPro" id="IPR000960">
    <property type="entry name" value="Flavin_mOase"/>
</dbReference>
<dbReference type="PRINTS" id="PR00370">
    <property type="entry name" value="FMOXYGENASE"/>
</dbReference>
<comment type="caution">
    <text evidence="4">The sequence shown here is derived from an EMBL/GenBank/DDBJ whole genome shotgun (WGS) entry which is preliminary data.</text>
</comment>
<dbReference type="AlphaFoldDB" id="A0A423PIE1"/>
<dbReference type="InterPro" id="IPR051209">
    <property type="entry name" value="FAD-bind_Monooxygenase_sf"/>
</dbReference>
<keyword evidence="4" id="KW-0503">Monooxygenase</keyword>
<gene>
    <name evidence="4" type="ORF">SAOR_12270</name>
</gene>
<organism evidence="4 5">
    <name type="scientific">Salinisphaera orenii MK-B5</name>
    <dbReference type="NCBI Taxonomy" id="856730"/>
    <lineage>
        <taxon>Bacteria</taxon>
        <taxon>Pseudomonadati</taxon>
        <taxon>Pseudomonadota</taxon>
        <taxon>Gammaproteobacteria</taxon>
        <taxon>Salinisphaerales</taxon>
        <taxon>Salinisphaeraceae</taxon>
        <taxon>Salinisphaera</taxon>
    </lineage>
</organism>
<proteinExistence type="predicted"/>
<keyword evidence="2" id="KW-0274">FAD</keyword>
<evidence type="ECO:0000313" key="5">
    <source>
        <dbReference type="Proteomes" id="UP000283993"/>
    </source>
</evidence>
<sequence>MSADRETDPRIAIIGTGFGGLCMAIRLKQAGIDTFTLFEKHDRIGGTWRDNTYPGAACDVESHLYSFSFAPKPDWSRKFGDQAEILAYLQACVAHYGLAPHIRFGVEIAAADYDEAGGRWRLTTTDGDRHDANVLVTACGQLNRPARPEIPGQADFAGPAFHSARWRHGVDMAGRRVAVIGTGASAIQFVPRLAESAARLSVFQRSGAWVIPKPDRAFSRREQRRFARWPWLARCHRGLVYWKNEARALAFTRWHRILQVFAWAARRQARRQMRDDDKRRRLVPDYAIGCKRILMANDWYPAIDRDHVDLVTALIARIEADAVVTDDGRRHPADVLIYATGFHATDFLAPMRITGAGGRELAAAWGEGASAYKGISVSGFPNMFLLYGPNTNLAHNSIVYMLEAQVDYVMQCVQALRDPGLRSMDVRPEREADYTRRIRSRLEDTVWAGDCGSWYRTAAGHQTNNWPGFTFTFRRMTARLDPDDYRFEPASVAGQ</sequence>
<dbReference type="PANTHER" id="PTHR42877:SF4">
    <property type="entry name" value="FAD_NAD(P)-BINDING DOMAIN-CONTAINING PROTEIN-RELATED"/>
    <property type="match status" value="1"/>
</dbReference>
<dbReference type="EMBL" id="AYKH01000034">
    <property type="protein sequence ID" value="ROO25325.1"/>
    <property type="molecule type" value="Genomic_DNA"/>
</dbReference>
<dbReference type="InterPro" id="IPR020946">
    <property type="entry name" value="Flavin_mOase-like"/>
</dbReference>
<dbReference type="Proteomes" id="UP000283993">
    <property type="component" value="Unassembled WGS sequence"/>
</dbReference>
<protein>
    <submittedName>
        <fullName evidence="4">4-hydroxyacetophenone monooxygenase</fullName>
    </submittedName>
</protein>
<keyword evidence="1" id="KW-0285">Flavoprotein</keyword>
<evidence type="ECO:0000256" key="1">
    <source>
        <dbReference type="ARBA" id="ARBA00022630"/>
    </source>
</evidence>
<evidence type="ECO:0000256" key="3">
    <source>
        <dbReference type="ARBA" id="ARBA00023002"/>
    </source>
</evidence>
<evidence type="ECO:0000256" key="2">
    <source>
        <dbReference type="ARBA" id="ARBA00022827"/>
    </source>
</evidence>
<keyword evidence="5" id="KW-1185">Reference proteome</keyword>
<dbReference type="InterPro" id="IPR036188">
    <property type="entry name" value="FAD/NAD-bd_sf"/>
</dbReference>